<evidence type="ECO:0000313" key="3">
    <source>
        <dbReference type="Proteomes" id="UP000095649"/>
    </source>
</evidence>
<feature type="transmembrane region" description="Helical" evidence="1">
    <location>
        <begin position="148"/>
        <end position="172"/>
    </location>
</feature>
<dbReference type="OrthoDB" id="9789229at2"/>
<reference evidence="2 3" key="1">
    <citation type="submission" date="2015-09" db="EMBL/GenBank/DDBJ databases">
        <authorList>
            <consortium name="Pathogen Informatics"/>
        </authorList>
    </citation>
    <scope>NUCLEOTIDE SEQUENCE [LARGE SCALE GENOMIC DNA]</scope>
    <source>
        <strain evidence="2 3">2789STDY5834970</strain>
    </source>
</reference>
<feature type="transmembrane region" description="Helical" evidence="1">
    <location>
        <begin position="6"/>
        <end position="29"/>
    </location>
</feature>
<feature type="transmembrane region" description="Helical" evidence="1">
    <location>
        <begin position="66"/>
        <end position="85"/>
    </location>
</feature>
<feature type="transmembrane region" description="Helical" evidence="1">
    <location>
        <begin position="231"/>
        <end position="257"/>
    </location>
</feature>
<gene>
    <name evidence="2" type="ORF">ERS852582_00755</name>
</gene>
<feature type="transmembrane region" description="Helical" evidence="1">
    <location>
        <begin position="372"/>
        <end position="393"/>
    </location>
</feature>
<feature type="transmembrane region" description="Helical" evidence="1">
    <location>
        <begin position="295"/>
        <end position="322"/>
    </location>
</feature>
<feature type="transmembrane region" description="Helical" evidence="1">
    <location>
        <begin position="106"/>
        <end position="128"/>
    </location>
</feature>
<evidence type="ECO:0000313" key="2">
    <source>
        <dbReference type="EMBL" id="CUM83484.1"/>
    </source>
</evidence>
<dbReference type="RefSeq" id="WP_055185391.1">
    <property type="nucleotide sequence ID" value="NZ_CYXN01000003.1"/>
</dbReference>
<keyword evidence="1" id="KW-1133">Transmembrane helix</keyword>
<keyword evidence="1" id="KW-0472">Membrane</keyword>
<dbReference type="InterPro" id="IPR010540">
    <property type="entry name" value="CmpB_TMEM229"/>
</dbReference>
<evidence type="ECO:0000256" key="1">
    <source>
        <dbReference type="SAM" id="Phobius"/>
    </source>
</evidence>
<accession>A0A173RZB8</accession>
<protein>
    <submittedName>
        <fullName evidence="2">Predicted membrane protein</fullName>
    </submittedName>
</protein>
<sequence length="435" mass="49138">MTLNFYTLGVLYLVYSFLGWVGETVVATFRGRRFANRGMAAGPFCFVYGTTAILMAVGFADMRTKPVVLFVACMLTATVVEWLTAKLLERLHNRKWWDYSDKKFNLNGYVCLQYSVLWGALGMVTVLWGNGLLLRLCALVPDWLLHPLVWAALGIAALDQLGSAVLVGRYAAQHPVLEQLNQKLEARSDTLRRRIAVYVEKRIQRAYPEAARQQPTAVQKGKADYLSAADLLWLFVIGAFLGDLVETVFCRLTAGVWMSRSSLVWGPFSVVWGLALAMATVLLRQNQDKSDRYLFAFGTVLGGVYEYVCSAVTELFFGTVFWDYSKFKFNLGGRINLLYCFFWGIAAVMWMRYGYPLVLKLMKKVRSHIRPWMTAALAVFMAVNMLTSALALARYDARTSGEAPNGQLEVFLDEHFDNARMEHIYPNAKKVTKAE</sequence>
<dbReference type="Proteomes" id="UP000095649">
    <property type="component" value="Unassembled WGS sequence"/>
</dbReference>
<organism evidence="2 3">
    <name type="scientific">Faecalibacterium prausnitzii</name>
    <dbReference type="NCBI Taxonomy" id="853"/>
    <lineage>
        <taxon>Bacteria</taxon>
        <taxon>Bacillati</taxon>
        <taxon>Bacillota</taxon>
        <taxon>Clostridia</taxon>
        <taxon>Eubacteriales</taxon>
        <taxon>Oscillospiraceae</taxon>
        <taxon>Faecalibacterium</taxon>
    </lineage>
</organism>
<proteinExistence type="predicted"/>
<dbReference type="EMBL" id="CYXN01000003">
    <property type="protein sequence ID" value="CUM83484.1"/>
    <property type="molecule type" value="Genomic_DNA"/>
</dbReference>
<name>A0A173RZB8_9FIRM</name>
<feature type="transmembrane region" description="Helical" evidence="1">
    <location>
        <begin position="41"/>
        <end position="60"/>
    </location>
</feature>
<dbReference type="AlphaFoldDB" id="A0A173RZB8"/>
<feature type="transmembrane region" description="Helical" evidence="1">
    <location>
        <begin position="334"/>
        <end position="351"/>
    </location>
</feature>
<dbReference type="Pfam" id="PF06541">
    <property type="entry name" value="ABC_trans_CmpB"/>
    <property type="match status" value="2"/>
</dbReference>
<feature type="transmembrane region" description="Helical" evidence="1">
    <location>
        <begin position="263"/>
        <end position="283"/>
    </location>
</feature>
<keyword evidence="1" id="KW-0812">Transmembrane</keyword>